<evidence type="ECO:0000256" key="1">
    <source>
        <dbReference type="ARBA" id="ARBA00004613"/>
    </source>
</evidence>
<dbReference type="Gene3D" id="2.10.25.10">
    <property type="entry name" value="Laminin"/>
    <property type="match status" value="1"/>
</dbReference>
<keyword evidence="4" id="KW-0732">Signal</keyword>
<dbReference type="STRING" id="126957.T1IP83"/>
<accession>T1IP83</accession>
<evidence type="ECO:0000256" key="3">
    <source>
        <dbReference type="ARBA" id="ARBA00022525"/>
    </source>
</evidence>
<dbReference type="PROSITE" id="PS50184">
    <property type="entry name" value="VWFC_2"/>
    <property type="match status" value="3"/>
</dbReference>
<dbReference type="PANTHER" id="PTHR46698">
    <property type="entry name" value="CROSSVEINLESS 2"/>
    <property type="match status" value="1"/>
</dbReference>
<dbReference type="InterPro" id="IPR052424">
    <property type="entry name" value="Kielin_Chordin-BMP_Reg"/>
</dbReference>
<dbReference type="AlphaFoldDB" id="T1IP83"/>
<dbReference type="PhylomeDB" id="T1IP83"/>
<dbReference type="HOGENOM" id="CLU_018024_2_0_1"/>
<feature type="domain" description="VWFD" evidence="8">
    <location>
        <begin position="315"/>
        <end position="488"/>
    </location>
</feature>
<dbReference type="Proteomes" id="UP000014500">
    <property type="component" value="Unassembled WGS sequence"/>
</dbReference>
<comment type="subcellular location">
    <subcellularLocation>
        <location evidence="1">Secreted</location>
    </subcellularLocation>
</comment>
<dbReference type="PROSITE" id="PS01208">
    <property type="entry name" value="VWFC_1"/>
    <property type="match status" value="2"/>
</dbReference>
<dbReference type="Gene3D" id="6.20.200.20">
    <property type="match status" value="4"/>
</dbReference>
<feature type="domain" description="VWFC" evidence="7">
    <location>
        <begin position="107"/>
        <end position="168"/>
    </location>
</feature>
<dbReference type="SMART" id="SM00216">
    <property type="entry name" value="VWD"/>
    <property type="match status" value="1"/>
</dbReference>
<name>T1IP83_STRMM</name>
<dbReference type="InterPro" id="IPR001007">
    <property type="entry name" value="VWF_dom"/>
</dbReference>
<evidence type="ECO:0000313" key="10">
    <source>
        <dbReference type="Proteomes" id="UP000014500"/>
    </source>
</evidence>
<dbReference type="eggNOG" id="KOG1216">
    <property type="taxonomic scope" value="Eukaryota"/>
</dbReference>
<dbReference type="GO" id="GO:0005576">
    <property type="term" value="C:extracellular region"/>
    <property type="evidence" value="ECO:0007669"/>
    <property type="project" value="UniProtKB-SubCell"/>
</dbReference>
<dbReference type="CDD" id="cd19941">
    <property type="entry name" value="TIL"/>
    <property type="match status" value="1"/>
</dbReference>
<protein>
    <recommendedName>
        <fullName evidence="11">BMP-binding endothelial regulator protein</fullName>
    </recommendedName>
</protein>
<sequence length="671" mass="74885">GYNKEVVCFKEACPSTNGCHVVLYEQREKCCDVCKGCGFNGTHHQSTSEWTEPDDPCVRYTCDAGVITLTRVHCHMPCVDPVPPLPGECCPACPSTSVALRPPSSPAGCIFNETPLQEGDIVYLDHDRCVTCVCQGGNVVCSKRACPILSCPPIKATLKPGACCPECKGSRKIYEITNKCLIGNKVYKSGHKFQLDECTQCECQASTSVCERETCPPILCSESELVKEEGACCHTCRRQEPKGTCISAGIEHKDRSIWKLDACTTCSCQLGDVRCYVEQCRPSDECPPGTRLQTPADQCCPRCVEDAKFPLSDEAVCTVFGDPHYRTFDGRVFNFQGTCKYVLTEDCKEKSFSVRVRNDARSSRSFSWTKTVFLKMNQLKVTLEQYKQVRINGKHVSLPYQHEMVNITEEGFSVLVKTALDVKVLWDGDSFLEISVPPSYQRHLCGLCGNYNHQPNDDLRTRKGNIVGEGDSVEFGRSWRVGSLKQCSRPERLPVRDPVCLLRWDVRIRAVRHCNALKSVVFVKCHRRVNPVLSCLLDMCECPEKRRCYCEALTAYAHECARAGIQLSWRNETDCLAVTCPRGAVYTNCAPSCAQTCFDAPQNTELCSKPCAPGCLCPPKTVLHRGRCIKPHRYKPNSTDTIRGLKCQLKEENYNNPDMDFGLRTSSDQGT</sequence>
<dbReference type="SMART" id="SM00214">
    <property type="entry name" value="VWC"/>
    <property type="match status" value="4"/>
</dbReference>
<dbReference type="SUPFAM" id="SSF57567">
    <property type="entry name" value="Serine protease inhibitors"/>
    <property type="match status" value="1"/>
</dbReference>
<dbReference type="Pfam" id="PF00094">
    <property type="entry name" value="VWD"/>
    <property type="match status" value="1"/>
</dbReference>
<dbReference type="InterPro" id="IPR001846">
    <property type="entry name" value="VWF_type-D"/>
</dbReference>
<evidence type="ECO:0000256" key="4">
    <source>
        <dbReference type="ARBA" id="ARBA00022729"/>
    </source>
</evidence>
<dbReference type="InterPro" id="IPR014853">
    <property type="entry name" value="VWF/SSPO/ZAN-like_Cys-rich_dom"/>
</dbReference>
<feature type="domain" description="VWFC" evidence="7">
    <location>
        <begin position="243"/>
        <end position="304"/>
    </location>
</feature>
<dbReference type="EnsemblMetazoa" id="SMAR002832-RA">
    <property type="protein sequence ID" value="SMAR002832-PA"/>
    <property type="gene ID" value="SMAR002832"/>
</dbReference>
<proteinExistence type="inferred from homology"/>
<keyword evidence="5" id="KW-0677">Repeat</keyword>
<dbReference type="FunFam" id="2.10.25.10:FF:000055">
    <property type="entry name" value="alpha-tectorin isoform X1"/>
    <property type="match status" value="1"/>
</dbReference>
<evidence type="ECO:0008006" key="11">
    <source>
        <dbReference type="Google" id="ProtNLM"/>
    </source>
</evidence>
<keyword evidence="10" id="KW-1185">Reference proteome</keyword>
<dbReference type="InterPro" id="IPR002919">
    <property type="entry name" value="TIL_dom"/>
</dbReference>
<comment type="similarity">
    <text evidence="2">Belongs to the serine protease inhibitor-like (TIL domain-containing) family.</text>
</comment>
<dbReference type="Pfam" id="PF00093">
    <property type="entry name" value="VWC"/>
    <property type="match status" value="3"/>
</dbReference>
<dbReference type="Pfam" id="PF01826">
    <property type="entry name" value="TIL"/>
    <property type="match status" value="1"/>
</dbReference>
<organism evidence="9 10">
    <name type="scientific">Strigamia maritima</name>
    <name type="common">European centipede</name>
    <name type="synonym">Geophilus maritimus</name>
    <dbReference type="NCBI Taxonomy" id="126957"/>
    <lineage>
        <taxon>Eukaryota</taxon>
        <taxon>Metazoa</taxon>
        <taxon>Ecdysozoa</taxon>
        <taxon>Arthropoda</taxon>
        <taxon>Myriapoda</taxon>
        <taxon>Chilopoda</taxon>
        <taxon>Pleurostigmophora</taxon>
        <taxon>Geophilomorpha</taxon>
        <taxon>Linotaeniidae</taxon>
        <taxon>Strigamia</taxon>
    </lineage>
</organism>
<reference evidence="10" key="1">
    <citation type="submission" date="2011-05" db="EMBL/GenBank/DDBJ databases">
        <authorList>
            <person name="Richards S.R."/>
            <person name="Qu J."/>
            <person name="Jiang H."/>
            <person name="Jhangiani S.N."/>
            <person name="Agravi P."/>
            <person name="Goodspeed R."/>
            <person name="Gross S."/>
            <person name="Mandapat C."/>
            <person name="Jackson L."/>
            <person name="Mathew T."/>
            <person name="Pu L."/>
            <person name="Thornton R."/>
            <person name="Saada N."/>
            <person name="Wilczek-Boney K.B."/>
            <person name="Lee S."/>
            <person name="Kovar C."/>
            <person name="Wu Y."/>
            <person name="Scherer S.E."/>
            <person name="Worley K.C."/>
            <person name="Muzny D.M."/>
            <person name="Gibbs R."/>
        </authorList>
    </citation>
    <scope>NUCLEOTIDE SEQUENCE</scope>
    <source>
        <strain evidence="10">Brora</strain>
    </source>
</reference>
<evidence type="ECO:0000313" key="9">
    <source>
        <dbReference type="EnsemblMetazoa" id="SMAR002832-PA"/>
    </source>
</evidence>
<reference evidence="9" key="2">
    <citation type="submission" date="2015-02" db="UniProtKB">
        <authorList>
            <consortium name="EnsemblMetazoa"/>
        </authorList>
    </citation>
    <scope>IDENTIFICATION</scope>
</reference>
<evidence type="ECO:0000256" key="5">
    <source>
        <dbReference type="ARBA" id="ARBA00022737"/>
    </source>
</evidence>
<dbReference type="PROSITE" id="PS51233">
    <property type="entry name" value="VWFD"/>
    <property type="match status" value="1"/>
</dbReference>
<evidence type="ECO:0000259" key="7">
    <source>
        <dbReference type="PROSITE" id="PS50184"/>
    </source>
</evidence>
<evidence type="ECO:0000256" key="6">
    <source>
        <dbReference type="ARBA" id="ARBA00023157"/>
    </source>
</evidence>
<evidence type="ECO:0000256" key="2">
    <source>
        <dbReference type="ARBA" id="ARBA00007611"/>
    </source>
</evidence>
<keyword evidence="3" id="KW-0964">Secreted</keyword>
<dbReference type="InterPro" id="IPR036084">
    <property type="entry name" value="Ser_inhib-like_sf"/>
</dbReference>
<dbReference type="EMBL" id="JH431251">
    <property type="status" value="NOT_ANNOTATED_CDS"/>
    <property type="molecule type" value="Genomic_DNA"/>
</dbReference>
<dbReference type="SUPFAM" id="SSF57603">
    <property type="entry name" value="FnI-like domain"/>
    <property type="match status" value="4"/>
</dbReference>
<keyword evidence="6" id="KW-1015">Disulfide bond</keyword>
<feature type="domain" description="VWFC" evidence="7">
    <location>
        <begin position="178"/>
        <end position="237"/>
    </location>
</feature>
<dbReference type="Pfam" id="PF08742">
    <property type="entry name" value="C8"/>
    <property type="match status" value="1"/>
</dbReference>
<dbReference type="PANTHER" id="PTHR46698:SF4">
    <property type="entry name" value="CROSSVEINLESS 2"/>
    <property type="match status" value="1"/>
</dbReference>
<dbReference type="OMA" id="WHFANSW"/>
<dbReference type="SMART" id="SM00832">
    <property type="entry name" value="C8"/>
    <property type="match status" value="1"/>
</dbReference>
<evidence type="ECO:0000259" key="8">
    <source>
        <dbReference type="PROSITE" id="PS51233"/>
    </source>
</evidence>